<name>A0A076MJJ9_AMYME</name>
<sequence length="102" mass="11356">MAFEPALARMRDLLRPGGTLVVGLAREATLADCAIWAAATLVVRITKVLRRASVPAGVPTAKPAMSYREVSDAARRLMPGVRYRRRLLRRYSLTWVKRHPSA</sequence>
<reference evidence="1 2" key="1">
    <citation type="submission" date="2014-07" db="EMBL/GenBank/DDBJ databases">
        <title>Whole Genome Sequence of the Amycolatopsis methanolica 239.</title>
        <authorList>
            <person name="Tang B."/>
        </authorList>
    </citation>
    <scope>NUCLEOTIDE SEQUENCE [LARGE SCALE GENOMIC DNA]</scope>
    <source>
        <strain evidence="1 2">239</strain>
    </source>
</reference>
<dbReference type="STRING" id="1068978.AMETH_0842"/>
<evidence type="ECO:0000313" key="1">
    <source>
        <dbReference type="EMBL" id="AIJ20934.1"/>
    </source>
</evidence>
<dbReference type="HOGENOM" id="CLU_2271497_0_0_11"/>
<organism evidence="1 2">
    <name type="scientific">Amycolatopsis methanolica 239</name>
    <dbReference type="NCBI Taxonomy" id="1068978"/>
    <lineage>
        <taxon>Bacteria</taxon>
        <taxon>Bacillati</taxon>
        <taxon>Actinomycetota</taxon>
        <taxon>Actinomycetes</taxon>
        <taxon>Pseudonocardiales</taxon>
        <taxon>Pseudonocardiaceae</taxon>
        <taxon>Amycolatopsis</taxon>
        <taxon>Amycolatopsis methanolica group</taxon>
    </lineage>
</organism>
<evidence type="ECO:0000313" key="2">
    <source>
        <dbReference type="Proteomes" id="UP000062973"/>
    </source>
</evidence>
<dbReference type="GO" id="GO:0008168">
    <property type="term" value="F:methyltransferase activity"/>
    <property type="evidence" value="ECO:0007669"/>
    <property type="project" value="UniProtKB-KW"/>
</dbReference>
<dbReference type="GO" id="GO:0032259">
    <property type="term" value="P:methylation"/>
    <property type="evidence" value="ECO:0007669"/>
    <property type="project" value="UniProtKB-KW"/>
</dbReference>
<keyword evidence="1" id="KW-0489">Methyltransferase</keyword>
<dbReference type="Proteomes" id="UP000062973">
    <property type="component" value="Chromosome"/>
</dbReference>
<dbReference type="RefSeq" id="WP_017986799.1">
    <property type="nucleotide sequence ID" value="NZ_AQUL01000001.1"/>
</dbReference>
<dbReference type="KEGG" id="amq:AMETH_0842"/>
<accession>A0A076MJJ9</accession>
<dbReference type="eggNOG" id="COG2227">
    <property type="taxonomic scope" value="Bacteria"/>
</dbReference>
<gene>
    <name evidence="1" type="ORF">AMETH_0842</name>
</gene>
<keyword evidence="1" id="KW-0808">Transferase</keyword>
<dbReference type="AlphaFoldDB" id="A0A076MJJ9"/>
<protein>
    <submittedName>
        <fullName evidence="1">Methyltransferase type 12</fullName>
    </submittedName>
</protein>
<dbReference type="EMBL" id="CP009110">
    <property type="protein sequence ID" value="AIJ20934.1"/>
    <property type="molecule type" value="Genomic_DNA"/>
</dbReference>
<proteinExistence type="predicted"/>
<keyword evidence="2" id="KW-1185">Reference proteome</keyword>